<sequence length="82" mass="8830">MVWLSVAPESLEPAALALTRHPATKYLSATAGRYNLVGLVVVEHYQDLYDFASKVLGALPGVRDLDLTLPDAHLQAGLDTGR</sequence>
<dbReference type="AlphaFoldDB" id="A0A917S9W7"/>
<comment type="caution">
    <text evidence="2">The sequence shown here is derived from an EMBL/GenBank/DDBJ whole genome shotgun (WGS) entry which is preliminary data.</text>
</comment>
<evidence type="ECO:0000313" key="3">
    <source>
        <dbReference type="Proteomes" id="UP000613840"/>
    </source>
</evidence>
<gene>
    <name evidence="2" type="ORF">GCM10011575_26300</name>
</gene>
<reference evidence="2" key="2">
    <citation type="submission" date="2020-09" db="EMBL/GenBank/DDBJ databases">
        <authorList>
            <person name="Sun Q."/>
            <person name="Zhou Y."/>
        </authorList>
    </citation>
    <scope>NUCLEOTIDE SEQUENCE</scope>
    <source>
        <strain evidence="2">CGMCC 4.7306</strain>
    </source>
</reference>
<reference evidence="2" key="1">
    <citation type="journal article" date="2014" name="Int. J. Syst. Evol. Microbiol.">
        <title>Complete genome sequence of Corynebacterium casei LMG S-19264T (=DSM 44701T), isolated from a smear-ripened cheese.</title>
        <authorList>
            <consortium name="US DOE Joint Genome Institute (JGI-PGF)"/>
            <person name="Walter F."/>
            <person name="Albersmeier A."/>
            <person name="Kalinowski J."/>
            <person name="Ruckert C."/>
        </authorList>
    </citation>
    <scope>NUCLEOTIDE SEQUENCE</scope>
    <source>
        <strain evidence="2">CGMCC 4.7306</strain>
    </source>
</reference>
<organism evidence="2 3">
    <name type="scientific">Microlunatus endophyticus</name>
    <dbReference type="NCBI Taxonomy" id="1716077"/>
    <lineage>
        <taxon>Bacteria</taxon>
        <taxon>Bacillati</taxon>
        <taxon>Actinomycetota</taxon>
        <taxon>Actinomycetes</taxon>
        <taxon>Propionibacteriales</taxon>
        <taxon>Propionibacteriaceae</taxon>
        <taxon>Microlunatus</taxon>
    </lineage>
</organism>
<dbReference type="Proteomes" id="UP000613840">
    <property type="component" value="Unassembled WGS sequence"/>
</dbReference>
<keyword evidence="3" id="KW-1185">Reference proteome</keyword>
<dbReference type="Gene3D" id="3.30.70.920">
    <property type="match status" value="1"/>
</dbReference>
<dbReference type="EMBL" id="BMMZ01000006">
    <property type="protein sequence ID" value="GGL66505.1"/>
    <property type="molecule type" value="Genomic_DNA"/>
</dbReference>
<protein>
    <recommendedName>
        <fullName evidence="1">Transcription regulator AsnC/Lrp ligand binding domain-containing protein</fullName>
    </recommendedName>
</protein>
<accession>A0A917S9W7</accession>
<feature type="domain" description="Transcription regulator AsnC/Lrp ligand binding" evidence="1">
    <location>
        <begin position="2"/>
        <end position="66"/>
    </location>
</feature>
<dbReference type="SUPFAM" id="SSF54909">
    <property type="entry name" value="Dimeric alpha+beta barrel"/>
    <property type="match status" value="1"/>
</dbReference>
<proteinExistence type="predicted"/>
<dbReference type="Pfam" id="PF01037">
    <property type="entry name" value="AsnC_trans_reg"/>
    <property type="match status" value="1"/>
</dbReference>
<dbReference type="InterPro" id="IPR011008">
    <property type="entry name" value="Dimeric_a/b-barrel"/>
</dbReference>
<evidence type="ECO:0000259" key="1">
    <source>
        <dbReference type="Pfam" id="PF01037"/>
    </source>
</evidence>
<evidence type="ECO:0000313" key="2">
    <source>
        <dbReference type="EMBL" id="GGL66505.1"/>
    </source>
</evidence>
<name>A0A917S9W7_9ACTN</name>
<dbReference type="InterPro" id="IPR019887">
    <property type="entry name" value="Tscrpt_reg_AsnC/Lrp_C"/>
</dbReference>